<name>A0A4U5WIK8_STRLS</name>
<feature type="compositionally biased region" description="Basic and acidic residues" evidence="1">
    <location>
        <begin position="21"/>
        <end position="39"/>
    </location>
</feature>
<evidence type="ECO:0008006" key="5">
    <source>
        <dbReference type="Google" id="ProtNLM"/>
    </source>
</evidence>
<accession>A0A4U5WIK8</accession>
<reference evidence="3 4" key="1">
    <citation type="submission" date="2019-04" db="EMBL/GenBank/DDBJ databases">
        <title>Streptomyces lasaliensis sp. nov., an Actinomycete isolated from soil which produces the polyether antibiotic lasalocid.</title>
        <authorList>
            <person name="Erwin G."/>
            <person name="Haber C."/>
        </authorList>
    </citation>
    <scope>NUCLEOTIDE SEQUENCE [LARGE SCALE GENOMIC DNA]</scope>
    <source>
        <strain evidence="3 4">X-537</strain>
    </source>
</reference>
<sequence>MTVREPAVPEAEWGKFLRDTEEAIRRSAPREPSARERATGADVDDAVGEVWCPEEPPAAPGWRQLDPAARVRRLARFLGMLTVLLVLLTLFRHAQPGVPSP</sequence>
<dbReference type="Proteomes" id="UP000305929">
    <property type="component" value="Unassembled WGS sequence"/>
</dbReference>
<evidence type="ECO:0000313" key="3">
    <source>
        <dbReference type="EMBL" id="TKT01865.1"/>
    </source>
</evidence>
<evidence type="ECO:0000313" key="4">
    <source>
        <dbReference type="Proteomes" id="UP000305929"/>
    </source>
</evidence>
<dbReference type="AlphaFoldDB" id="A0A4U5WIK8"/>
<keyword evidence="2" id="KW-0812">Transmembrane</keyword>
<protein>
    <recommendedName>
        <fullName evidence="5">DUF3040 domain-containing protein</fullName>
    </recommendedName>
</protein>
<gene>
    <name evidence="3" type="ORF">E4U91_18360</name>
</gene>
<keyword evidence="2" id="KW-0472">Membrane</keyword>
<feature type="region of interest" description="Disordered" evidence="1">
    <location>
        <begin position="21"/>
        <end position="47"/>
    </location>
</feature>
<dbReference type="EMBL" id="SZNQ01000001">
    <property type="protein sequence ID" value="TKT01865.1"/>
    <property type="molecule type" value="Genomic_DNA"/>
</dbReference>
<keyword evidence="4" id="KW-1185">Reference proteome</keyword>
<comment type="caution">
    <text evidence="3">The sequence shown here is derived from an EMBL/GenBank/DDBJ whole genome shotgun (WGS) entry which is preliminary data.</text>
</comment>
<evidence type="ECO:0000256" key="2">
    <source>
        <dbReference type="SAM" id="Phobius"/>
    </source>
</evidence>
<organism evidence="3 4">
    <name type="scientific">Streptomyces lasalocidi</name>
    <name type="common">Streptomyces lasaliensis</name>
    <dbReference type="NCBI Taxonomy" id="324833"/>
    <lineage>
        <taxon>Bacteria</taxon>
        <taxon>Bacillati</taxon>
        <taxon>Actinomycetota</taxon>
        <taxon>Actinomycetes</taxon>
        <taxon>Kitasatosporales</taxon>
        <taxon>Streptomycetaceae</taxon>
        <taxon>Streptomyces</taxon>
    </lineage>
</organism>
<feature type="transmembrane region" description="Helical" evidence="2">
    <location>
        <begin position="74"/>
        <end position="94"/>
    </location>
</feature>
<dbReference type="RefSeq" id="WP_137307869.1">
    <property type="nucleotide sequence ID" value="NZ_SZNQ01000001.1"/>
</dbReference>
<proteinExistence type="predicted"/>
<keyword evidence="2" id="KW-1133">Transmembrane helix</keyword>
<evidence type="ECO:0000256" key="1">
    <source>
        <dbReference type="SAM" id="MobiDB-lite"/>
    </source>
</evidence>
<dbReference type="OrthoDB" id="4333367at2"/>